<proteinExistence type="predicted"/>
<name>A0A9P6XD23_RHIOR</name>
<keyword evidence="2" id="KW-1185">Reference proteome</keyword>
<accession>A0A9P6XD23</accession>
<evidence type="ECO:0000313" key="1">
    <source>
        <dbReference type="EMBL" id="KAG1310817.1"/>
    </source>
</evidence>
<evidence type="ECO:0000313" key="2">
    <source>
        <dbReference type="Proteomes" id="UP000716291"/>
    </source>
</evidence>
<protein>
    <submittedName>
        <fullName evidence="1">Uncharacterized protein</fullName>
    </submittedName>
</protein>
<reference evidence="1" key="1">
    <citation type="journal article" date="2020" name="Microb. Genom.">
        <title>Genetic diversity of clinical and environmental Mucorales isolates obtained from an investigation of mucormycosis cases among solid organ transplant recipients.</title>
        <authorList>
            <person name="Nguyen M.H."/>
            <person name="Kaul D."/>
            <person name="Muto C."/>
            <person name="Cheng S.J."/>
            <person name="Richter R.A."/>
            <person name="Bruno V.M."/>
            <person name="Liu G."/>
            <person name="Beyhan S."/>
            <person name="Sundermann A.J."/>
            <person name="Mounaud S."/>
            <person name="Pasculle A.W."/>
            <person name="Nierman W.C."/>
            <person name="Driscoll E."/>
            <person name="Cumbie R."/>
            <person name="Clancy C.J."/>
            <person name="Dupont C.L."/>
        </authorList>
    </citation>
    <scope>NUCLEOTIDE SEQUENCE</scope>
    <source>
        <strain evidence="1">GL11</strain>
    </source>
</reference>
<dbReference type="Proteomes" id="UP000716291">
    <property type="component" value="Unassembled WGS sequence"/>
</dbReference>
<dbReference type="AlphaFoldDB" id="A0A9P6XD23"/>
<dbReference type="OrthoDB" id="10276297at2759"/>
<organism evidence="1 2">
    <name type="scientific">Rhizopus oryzae</name>
    <name type="common">Mucormycosis agent</name>
    <name type="synonym">Rhizopus arrhizus var. delemar</name>
    <dbReference type="NCBI Taxonomy" id="64495"/>
    <lineage>
        <taxon>Eukaryota</taxon>
        <taxon>Fungi</taxon>
        <taxon>Fungi incertae sedis</taxon>
        <taxon>Mucoromycota</taxon>
        <taxon>Mucoromycotina</taxon>
        <taxon>Mucoromycetes</taxon>
        <taxon>Mucorales</taxon>
        <taxon>Mucorineae</taxon>
        <taxon>Rhizopodaceae</taxon>
        <taxon>Rhizopus</taxon>
    </lineage>
</organism>
<sequence length="142" mass="15712">MLYGVQIRALSRSVRKVPNLVGFLPPSSITTCMTGSTILLDDKISLLTHHDICKPYHSCCLPRKSAIHQTRQCFSSGLRSNRCVPSPSVANFCSQSRFVSFSVRFGVKSIVCRSKIFYTNNKSNFPLLLVPRAVRGSSGESN</sequence>
<comment type="caution">
    <text evidence="1">The sequence shown here is derived from an EMBL/GenBank/DDBJ whole genome shotgun (WGS) entry which is preliminary data.</text>
</comment>
<gene>
    <name evidence="1" type="ORF">G6F64_004283</name>
</gene>
<dbReference type="EMBL" id="JAANQT010000461">
    <property type="protein sequence ID" value="KAG1310817.1"/>
    <property type="molecule type" value="Genomic_DNA"/>
</dbReference>